<reference evidence="2" key="1">
    <citation type="submission" date="2021-02" db="EMBL/GenBank/DDBJ databases">
        <authorList>
            <person name="Dougan E. K."/>
            <person name="Rhodes N."/>
            <person name="Thang M."/>
            <person name="Chan C."/>
        </authorList>
    </citation>
    <scope>NUCLEOTIDE SEQUENCE</scope>
</reference>
<feature type="signal peptide" evidence="1">
    <location>
        <begin position="1"/>
        <end position="15"/>
    </location>
</feature>
<name>A0A812RJ20_9DINO</name>
<proteinExistence type="predicted"/>
<dbReference type="EMBL" id="CAJNJA010019195">
    <property type="protein sequence ID" value="CAE7440910.1"/>
    <property type="molecule type" value="Genomic_DNA"/>
</dbReference>
<evidence type="ECO:0000313" key="2">
    <source>
        <dbReference type="EMBL" id="CAE7440910.1"/>
    </source>
</evidence>
<evidence type="ECO:0000313" key="3">
    <source>
        <dbReference type="Proteomes" id="UP000601435"/>
    </source>
</evidence>
<protein>
    <submittedName>
        <fullName evidence="2">Uncharacterized protein</fullName>
    </submittedName>
</protein>
<dbReference type="OrthoDB" id="428936at2759"/>
<keyword evidence="3" id="KW-1185">Reference proteome</keyword>
<keyword evidence="1" id="KW-0732">Signal</keyword>
<feature type="chain" id="PRO_5032832566" evidence="1">
    <location>
        <begin position="16"/>
        <end position="418"/>
    </location>
</feature>
<accession>A0A812RJ20</accession>
<organism evidence="2 3">
    <name type="scientific">Symbiodinium necroappetens</name>
    <dbReference type="NCBI Taxonomy" id="1628268"/>
    <lineage>
        <taxon>Eukaryota</taxon>
        <taxon>Sar</taxon>
        <taxon>Alveolata</taxon>
        <taxon>Dinophyceae</taxon>
        <taxon>Suessiales</taxon>
        <taxon>Symbiodiniaceae</taxon>
        <taxon>Symbiodinium</taxon>
    </lineage>
</organism>
<evidence type="ECO:0000256" key="1">
    <source>
        <dbReference type="SAM" id="SignalP"/>
    </source>
</evidence>
<comment type="caution">
    <text evidence="2">The sequence shown here is derived from an EMBL/GenBank/DDBJ whole genome shotgun (WGS) entry which is preliminary data.</text>
</comment>
<dbReference type="Proteomes" id="UP000601435">
    <property type="component" value="Unassembled WGS sequence"/>
</dbReference>
<gene>
    <name evidence="2" type="ORF">SNEC2469_LOCUS12123</name>
</gene>
<dbReference type="AlphaFoldDB" id="A0A812RJ20"/>
<sequence>MLAVILLLCASGVRAMRATEDDLDSDLVDAGIDIVPWATLDKKQRDDLLQAGFKNNACYCKKVKSDAECPSEEEGDPRWYHEVKGEETNLCCKIANTGFFTYVGWSYTKMEGNFTLCESEIRPVPATSCCWLDGLVANHVGIRVSRVSAELEVHCIRSRFRCGIGILMSMSIGILDITGGRDYNSAVEAFDVRQFVEYNHEAGRFDKLQCSKTLFREDRGFCVVREKAASACCCHKASLVEATRCLPAPKAPKQQTVIVSLGHQDRRQLTAMPRQSYMDEDNMPKTLRSIDPEAEDDFDTYDDETEMVWTWTRVQAQKQWTSHCSKNSSSGACIEMTYTRLCPYGKGLYEKRLYTGSTYREKPLPKQEHFNELEWVAPMTYECPRGTWRIYDTNLNKSVLPAGLPMKTVKRCDCSARK</sequence>